<dbReference type="RefSeq" id="WP_120784638.1">
    <property type="nucleotide sequence ID" value="NZ_CP032626.1"/>
</dbReference>
<organism evidence="3 4">
    <name type="scientific">Apilactobacillus bombintestini</name>
    <dbReference type="NCBI Taxonomy" id="2419772"/>
    <lineage>
        <taxon>Bacteria</taxon>
        <taxon>Bacillati</taxon>
        <taxon>Bacillota</taxon>
        <taxon>Bacilli</taxon>
        <taxon>Lactobacillales</taxon>
        <taxon>Lactobacillaceae</taxon>
        <taxon>Apilactobacillus</taxon>
    </lineage>
</organism>
<sequence>MNKQCLWCEQEIDYDITLKFLLLGTSLESKTLCRNCDEKFQRINTEKACLNCGRQLNDKKICLDCEKWQKYHQSNFKNKALYKYNDEMKEFINRYKFTGDYRLRRIFQKDFERELSKTDKLVVPIPVSSKTMQDRGFNQVTGLIENIKYWDVLAVNLNQKTQQSHKNRWQRIKSDQIFIIKSSMRDEIKNKNIIIVDDIYTTGTTIRKAAKILLDNGAQSVEGLTLCHA</sequence>
<accession>A0A387ASC8</accession>
<evidence type="ECO:0000256" key="1">
    <source>
        <dbReference type="ARBA" id="ARBA00008007"/>
    </source>
</evidence>
<evidence type="ECO:0000259" key="2">
    <source>
        <dbReference type="Pfam" id="PF00156"/>
    </source>
</evidence>
<dbReference type="PANTHER" id="PTHR47505:SF1">
    <property type="entry name" value="DNA UTILIZATION PROTEIN YHGH"/>
    <property type="match status" value="1"/>
</dbReference>
<dbReference type="AlphaFoldDB" id="A0A387ASC8"/>
<gene>
    <name evidence="3" type="ORF">D7I45_05015</name>
</gene>
<dbReference type="EMBL" id="CP032626">
    <property type="protein sequence ID" value="AYF92873.1"/>
    <property type="molecule type" value="Genomic_DNA"/>
</dbReference>
<dbReference type="InterPro" id="IPR029057">
    <property type="entry name" value="PRTase-like"/>
</dbReference>
<dbReference type="PANTHER" id="PTHR47505">
    <property type="entry name" value="DNA UTILIZATION PROTEIN YHGH"/>
    <property type="match status" value="1"/>
</dbReference>
<comment type="similarity">
    <text evidence="1">Belongs to the ComF/GntX family.</text>
</comment>
<dbReference type="CDD" id="cd06223">
    <property type="entry name" value="PRTases_typeI"/>
    <property type="match status" value="1"/>
</dbReference>
<feature type="domain" description="Phosphoribosyltransferase" evidence="2">
    <location>
        <begin position="115"/>
        <end position="227"/>
    </location>
</feature>
<dbReference type="InterPro" id="IPR000836">
    <property type="entry name" value="PRTase_dom"/>
</dbReference>
<proteinExistence type="inferred from homology"/>
<keyword evidence="4" id="KW-1185">Reference proteome</keyword>
<dbReference type="Gene3D" id="3.40.50.2020">
    <property type="match status" value="1"/>
</dbReference>
<evidence type="ECO:0000313" key="4">
    <source>
        <dbReference type="Proteomes" id="UP000272003"/>
    </source>
</evidence>
<dbReference type="SUPFAM" id="SSF53271">
    <property type="entry name" value="PRTase-like"/>
    <property type="match status" value="1"/>
</dbReference>
<dbReference type="Pfam" id="PF00156">
    <property type="entry name" value="Pribosyltran"/>
    <property type="match status" value="1"/>
</dbReference>
<dbReference type="Proteomes" id="UP000272003">
    <property type="component" value="Chromosome"/>
</dbReference>
<dbReference type="InterPro" id="IPR051910">
    <property type="entry name" value="ComF/GntX_DNA_util-trans"/>
</dbReference>
<dbReference type="KEGG" id="abom:D7I45_05015"/>
<protein>
    <submittedName>
        <fullName evidence="3">ComF family protein</fullName>
    </submittedName>
</protein>
<evidence type="ECO:0000313" key="3">
    <source>
        <dbReference type="EMBL" id="AYF92873.1"/>
    </source>
</evidence>
<dbReference type="OrthoDB" id="9779910at2"/>
<reference evidence="3 4" key="1">
    <citation type="submission" date="2018-09" db="EMBL/GenBank/DDBJ databases">
        <title>Genome sequencing of strain BHWM-4.</title>
        <authorList>
            <person name="Heo J."/>
            <person name="Kim S.-J."/>
            <person name="Kwon S.-W."/>
        </authorList>
    </citation>
    <scope>NUCLEOTIDE SEQUENCE [LARGE SCALE GENOMIC DNA]</scope>
    <source>
        <strain evidence="3 4">BHWM-4</strain>
    </source>
</reference>
<name>A0A387ASC8_9LACO</name>